<dbReference type="RefSeq" id="XP_024227792.1">
    <property type="nucleotide sequence ID" value="XM_024372024.2"/>
</dbReference>
<dbReference type="Proteomes" id="UP000515180">
    <property type="component" value="Unplaced"/>
</dbReference>
<dbReference type="CTD" id="43315"/>
<evidence type="ECO:0000313" key="3">
    <source>
        <dbReference type="RefSeq" id="XP_024227792.1"/>
    </source>
</evidence>
<evidence type="ECO:0000313" key="2">
    <source>
        <dbReference type="Proteomes" id="UP000515180"/>
    </source>
</evidence>
<gene>
    <name evidence="3" type="primary">LOC112213946</name>
</gene>
<proteinExistence type="predicted"/>
<dbReference type="PROSITE" id="PS00022">
    <property type="entry name" value="EGF_1"/>
    <property type="match status" value="1"/>
</dbReference>
<accession>A0A6P6FHU5</accession>
<dbReference type="InterPro" id="IPR000742">
    <property type="entry name" value="EGF"/>
</dbReference>
<dbReference type="KEGG" id="bim:112213946"/>
<reference evidence="3" key="1">
    <citation type="submission" date="2025-08" db="UniProtKB">
        <authorList>
            <consortium name="RefSeq"/>
        </authorList>
    </citation>
    <scope>IDENTIFICATION</scope>
</reference>
<organism evidence="2 3">
    <name type="scientific">Bombus impatiens</name>
    <name type="common">Bumblebee</name>
    <dbReference type="NCBI Taxonomy" id="132113"/>
    <lineage>
        <taxon>Eukaryota</taxon>
        <taxon>Metazoa</taxon>
        <taxon>Ecdysozoa</taxon>
        <taxon>Arthropoda</taxon>
        <taxon>Hexapoda</taxon>
        <taxon>Insecta</taxon>
        <taxon>Pterygota</taxon>
        <taxon>Neoptera</taxon>
        <taxon>Endopterygota</taxon>
        <taxon>Hymenoptera</taxon>
        <taxon>Apocrita</taxon>
        <taxon>Aculeata</taxon>
        <taxon>Apoidea</taxon>
        <taxon>Anthophila</taxon>
        <taxon>Apidae</taxon>
        <taxon>Bombus</taxon>
        <taxon>Pyrobombus</taxon>
    </lineage>
</organism>
<dbReference type="OrthoDB" id="9998912at2759"/>
<dbReference type="AlphaFoldDB" id="A0A6P6FHU5"/>
<keyword evidence="2" id="KW-1185">Reference proteome</keyword>
<protein>
    <submittedName>
        <fullName evidence="3">Attractin-like isoform X1</fullName>
    </submittedName>
</protein>
<name>A0A6P6FHU5_BOMIM</name>
<evidence type="ECO:0000259" key="1">
    <source>
        <dbReference type="PROSITE" id="PS00022"/>
    </source>
</evidence>
<dbReference type="Gene3D" id="2.10.25.10">
    <property type="entry name" value="Laminin"/>
    <property type="match status" value="1"/>
</dbReference>
<feature type="domain" description="EGF-like" evidence="1">
    <location>
        <begin position="83"/>
        <end position="94"/>
    </location>
</feature>
<sequence>MAEVVQMFLFLYKSKYRRKGQCREVVRDQCGVIAVSWPILWAALICWVVHVTAAASSSSSSLTTETTCDTDSCVNGECVNGTCVCHEGWQGLACQFCGGKVRLSYI</sequence>
<dbReference type="GeneID" id="112213946"/>